<keyword evidence="3" id="KW-1185">Reference proteome</keyword>
<dbReference type="OrthoDB" id="3222453at2759"/>
<proteinExistence type="predicted"/>
<feature type="compositionally biased region" description="Polar residues" evidence="1">
    <location>
        <begin position="293"/>
        <end position="303"/>
    </location>
</feature>
<evidence type="ECO:0000313" key="2">
    <source>
        <dbReference type="EMBL" id="RPD59331.1"/>
    </source>
</evidence>
<protein>
    <submittedName>
        <fullName evidence="2">Uncharacterized protein</fullName>
    </submittedName>
</protein>
<reference evidence="2" key="1">
    <citation type="journal article" date="2018" name="Genome Biol. Evol.">
        <title>Genomics and development of Lentinus tigrinus, a white-rot wood-decaying mushroom with dimorphic fruiting bodies.</title>
        <authorList>
            <person name="Wu B."/>
            <person name="Xu Z."/>
            <person name="Knudson A."/>
            <person name="Carlson A."/>
            <person name="Chen N."/>
            <person name="Kovaka S."/>
            <person name="LaButti K."/>
            <person name="Lipzen A."/>
            <person name="Pennachio C."/>
            <person name="Riley R."/>
            <person name="Schakwitz W."/>
            <person name="Umezawa K."/>
            <person name="Ohm R.A."/>
            <person name="Grigoriev I.V."/>
            <person name="Nagy L.G."/>
            <person name="Gibbons J."/>
            <person name="Hibbett D."/>
        </authorList>
    </citation>
    <scope>NUCLEOTIDE SEQUENCE [LARGE SCALE GENOMIC DNA]</scope>
    <source>
        <strain evidence="2">ALCF2SS1-6</strain>
    </source>
</reference>
<evidence type="ECO:0000256" key="1">
    <source>
        <dbReference type="SAM" id="MobiDB-lite"/>
    </source>
</evidence>
<feature type="region of interest" description="Disordered" evidence="1">
    <location>
        <begin position="281"/>
        <end position="313"/>
    </location>
</feature>
<dbReference type="AlphaFoldDB" id="A0A5C2S6M9"/>
<accession>A0A5C2S6M9</accession>
<sequence>MQGSATNTSAAWDIYAKELIPLRFGYPLWGAEPDSRFGEVQLGDVGYLREGYFCFIFNAMSPADDPRNLHRGVPDDFEMFRPPNPVPVHRPNVITQYQLRSRNVRSSATSAQGTVATIAAGIRFTCTEETGALLVLKDPGHKTYLDCGRHIARYMQTHLPSWYEFAAERLGIDIEEKDLMFISGFTKTTVWGEAAFKAGAGNSELVLSAGAASPTPLMSGEIELARSHASDPLVIYRSGPPDRVPELERARDEKFDQCIFLNFYKMKRRIWRQVIRAAAGPHELPSSPDDETGSSPLTASVCTDSDGLGTVGP</sequence>
<dbReference type="EMBL" id="ML122270">
    <property type="protein sequence ID" value="RPD59331.1"/>
    <property type="molecule type" value="Genomic_DNA"/>
</dbReference>
<name>A0A5C2S6M9_9APHY</name>
<gene>
    <name evidence="2" type="ORF">L227DRAFT_503528</name>
</gene>
<evidence type="ECO:0000313" key="3">
    <source>
        <dbReference type="Proteomes" id="UP000313359"/>
    </source>
</evidence>
<dbReference type="Proteomes" id="UP000313359">
    <property type="component" value="Unassembled WGS sequence"/>
</dbReference>
<organism evidence="2 3">
    <name type="scientific">Lentinus tigrinus ALCF2SS1-6</name>
    <dbReference type="NCBI Taxonomy" id="1328759"/>
    <lineage>
        <taxon>Eukaryota</taxon>
        <taxon>Fungi</taxon>
        <taxon>Dikarya</taxon>
        <taxon>Basidiomycota</taxon>
        <taxon>Agaricomycotina</taxon>
        <taxon>Agaricomycetes</taxon>
        <taxon>Polyporales</taxon>
        <taxon>Polyporaceae</taxon>
        <taxon>Lentinus</taxon>
    </lineage>
</organism>
<dbReference type="STRING" id="1328759.A0A5C2S6M9"/>